<name>A0A239HUX7_9BACT</name>
<evidence type="ECO:0000313" key="2">
    <source>
        <dbReference type="EMBL" id="SNS85095.1"/>
    </source>
</evidence>
<dbReference type="AlphaFoldDB" id="A0A239HUX7"/>
<keyword evidence="1" id="KW-0732">Signal</keyword>
<sequence length="128" mass="13909">MKTMLKRGLPLILCASALCSSAFGIDKPAIHNGSWWKNKSGAYRDGFVSGYKSGALHSTGHTAMMNKLATADIVAGLDALYKDFRNRNITVEDALPYIADQLSGVPDDKLNAELLHLRQTAVATEEEQ</sequence>
<protein>
    <submittedName>
        <fullName evidence="2">Uncharacterized protein</fullName>
    </submittedName>
</protein>
<organism evidence="2 3">
    <name type="scientific">Granulicella rosea</name>
    <dbReference type="NCBI Taxonomy" id="474952"/>
    <lineage>
        <taxon>Bacteria</taxon>
        <taxon>Pseudomonadati</taxon>
        <taxon>Acidobacteriota</taxon>
        <taxon>Terriglobia</taxon>
        <taxon>Terriglobales</taxon>
        <taxon>Acidobacteriaceae</taxon>
        <taxon>Granulicella</taxon>
    </lineage>
</organism>
<keyword evidence="3" id="KW-1185">Reference proteome</keyword>
<dbReference type="EMBL" id="FZOU01000002">
    <property type="protein sequence ID" value="SNS85095.1"/>
    <property type="molecule type" value="Genomic_DNA"/>
</dbReference>
<gene>
    <name evidence="2" type="ORF">SAMN05421770_102576</name>
</gene>
<feature type="signal peptide" evidence="1">
    <location>
        <begin position="1"/>
        <end position="24"/>
    </location>
</feature>
<feature type="chain" id="PRO_5012760266" evidence="1">
    <location>
        <begin position="25"/>
        <end position="128"/>
    </location>
</feature>
<dbReference type="RefSeq" id="WP_089408048.1">
    <property type="nucleotide sequence ID" value="NZ_FZOU01000002.1"/>
</dbReference>
<dbReference type="OrthoDB" id="9938831at2"/>
<dbReference type="Proteomes" id="UP000198356">
    <property type="component" value="Unassembled WGS sequence"/>
</dbReference>
<accession>A0A239HUX7</accession>
<reference evidence="2 3" key="1">
    <citation type="submission" date="2017-06" db="EMBL/GenBank/DDBJ databases">
        <authorList>
            <person name="Kim H.J."/>
            <person name="Triplett B.A."/>
        </authorList>
    </citation>
    <scope>NUCLEOTIDE SEQUENCE [LARGE SCALE GENOMIC DNA]</scope>
    <source>
        <strain evidence="2 3">DSM 18704</strain>
    </source>
</reference>
<evidence type="ECO:0000313" key="3">
    <source>
        <dbReference type="Proteomes" id="UP000198356"/>
    </source>
</evidence>
<proteinExistence type="predicted"/>
<evidence type="ECO:0000256" key="1">
    <source>
        <dbReference type="SAM" id="SignalP"/>
    </source>
</evidence>